<keyword evidence="10" id="KW-1185">Reference proteome</keyword>
<evidence type="ECO:0000313" key="10">
    <source>
        <dbReference type="Proteomes" id="UP001386955"/>
    </source>
</evidence>
<evidence type="ECO:0000256" key="2">
    <source>
        <dbReference type="ARBA" id="ARBA00009374"/>
    </source>
</evidence>
<dbReference type="EMBL" id="JAYMYS010000008">
    <property type="protein sequence ID" value="KAK7385278.1"/>
    <property type="molecule type" value="Genomic_DNA"/>
</dbReference>
<keyword evidence="4" id="KW-0479">Metal-binding</keyword>
<dbReference type="Proteomes" id="UP001386955">
    <property type="component" value="Unassembled WGS sequence"/>
</dbReference>
<sequence>MKEHHSEKDQRRCVTPRFQALVLFISPKHHCFHLHPPALLSLFPLTHTNPERERKRGSRNTRSKLFNKMLLGKRPRPPMKRTTSMSEIALDLNTAASDASDQQRSAAAALDQTRFLGTPKLFRRHSSDFLDTPHFLRACSLCKRRLVPGRDIYMYRGDSAFCSLECRQQQMNQDERKEKFVMASKKQVMAPPPPSGSQVATATKGETTVVAL</sequence>
<name>A0AAN9RYF0_PSOTE</name>
<evidence type="ECO:0000259" key="8">
    <source>
        <dbReference type="PROSITE" id="PS51795"/>
    </source>
</evidence>
<dbReference type="PANTHER" id="PTHR33059">
    <property type="entry name" value="FCS-LIKE ZINC FINGER 5"/>
    <property type="match status" value="1"/>
</dbReference>
<organism evidence="9 10">
    <name type="scientific">Psophocarpus tetragonolobus</name>
    <name type="common">Winged bean</name>
    <name type="synonym">Dolichos tetragonolobus</name>
    <dbReference type="NCBI Taxonomy" id="3891"/>
    <lineage>
        <taxon>Eukaryota</taxon>
        <taxon>Viridiplantae</taxon>
        <taxon>Streptophyta</taxon>
        <taxon>Embryophyta</taxon>
        <taxon>Tracheophyta</taxon>
        <taxon>Spermatophyta</taxon>
        <taxon>Magnoliopsida</taxon>
        <taxon>eudicotyledons</taxon>
        <taxon>Gunneridae</taxon>
        <taxon>Pentapetalae</taxon>
        <taxon>rosids</taxon>
        <taxon>fabids</taxon>
        <taxon>Fabales</taxon>
        <taxon>Fabaceae</taxon>
        <taxon>Papilionoideae</taxon>
        <taxon>50 kb inversion clade</taxon>
        <taxon>NPAAA clade</taxon>
        <taxon>indigoferoid/millettioid clade</taxon>
        <taxon>Phaseoleae</taxon>
        <taxon>Psophocarpus</taxon>
    </lineage>
</organism>
<dbReference type="Pfam" id="PF04570">
    <property type="entry name" value="zf-FLZ"/>
    <property type="match status" value="1"/>
</dbReference>
<accession>A0AAN9RYF0</accession>
<dbReference type="AlphaFoldDB" id="A0AAN9RYF0"/>
<evidence type="ECO:0000256" key="7">
    <source>
        <dbReference type="SAM" id="MobiDB-lite"/>
    </source>
</evidence>
<evidence type="ECO:0000256" key="3">
    <source>
        <dbReference type="ARBA" id="ARBA00022490"/>
    </source>
</evidence>
<keyword evidence="5" id="KW-0863">Zinc-finger</keyword>
<feature type="region of interest" description="Disordered" evidence="7">
    <location>
        <begin position="187"/>
        <end position="212"/>
    </location>
</feature>
<gene>
    <name evidence="9" type="ORF">VNO78_30993</name>
</gene>
<dbReference type="GO" id="GO:0008270">
    <property type="term" value="F:zinc ion binding"/>
    <property type="evidence" value="ECO:0007669"/>
    <property type="project" value="UniProtKB-KW"/>
</dbReference>
<feature type="domain" description="FLZ-type" evidence="8">
    <location>
        <begin position="134"/>
        <end position="178"/>
    </location>
</feature>
<keyword evidence="5" id="KW-0862">Zinc</keyword>
<dbReference type="InterPro" id="IPR007650">
    <property type="entry name" value="Zf-FLZ_dom"/>
</dbReference>
<comment type="subcellular location">
    <subcellularLocation>
        <location evidence="1">Cytoplasm</location>
    </subcellularLocation>
</comment>
<comment type="similarity">
    <text evidence="2">Belongs to the FLZ family.</text>
</comment>
<evidence type="ECO:0000313" key="9">
    <source>
        <dbReference type="EMBL" id="KAK7385278.1"/>
    </source>
</evidence>
<feature type="zinc finger region" description="FLZ-type" evidence="6">
    <location>
        <begin position="134"/>
        <end position="178"/>
    </location>
</feature>
<evidence type="ECO:0000256" key="4">
    <source>
        <dbReference type="ARBA" id="ARBA00022723"/>
    </source>
</evidence>
<feature type="compositionally biased region" description="Polar residues" evidence="7">
    <location>
        <begin position="196"/>
        <end position="206"/>
    </location>
</feature>
<reference evidence="9 10" key="1">
    <citation type="submission" date="2024-01" db="EMBL/GenBank/DDBJ databases">
        <title>The genomes of 5 underutilized Papilionoideae crops provide insights into root nodulation and disease resistanc.</title>
        <authorList>
            <person name="Jiang F."/>
        </authorList>
    </citation>
    <scope>NUCLEOTIDE SEQUENCE [LARGE SCALE GENOMIC DNA]</scope>
    <source>
        <strain evidence="9">DUOXIRENSHENG_FW03</strain>
        <tissue evidence="9">Leaves</tissue>
    </source>
</reference>
<evidence type="ECO:0000256" key="6">
    <source>
        <dbReference type="PROSITE-ProRule" id="PRU01131"/>
    </source>
</evidence>
<dbReference type="PROSITE" id="PS51795">
    <property type="entry name" value="ZF_FLZ"/>
    <property type="match status" value="1"/>
</dbReference>
<evidence type="ECO:0000256" key="1">
    <source>
        <dbReference type="ARBA" id="ARBA00004496"/>
    </source>
</evidence>
<protein>
    <recommendedName>
        <fullName evidence="8">FLZ-type domain-containing protein</fullName>
    </recommendedName>
</protein>
<dbReference type="PANTHER" id="PTHR33059:SF4">
    <property type="entry name" value="FCS-LIKE ZINC FINGER 5"/>
    <property type="match status" value="1"/>
</dbReference>
<keyword evidence="3" id="KW-0963">Cytoplasm</keyword>
<proteinExistence type="inferred from homology"/>
<comment type="caution">
    <text evidence="9">The sequence shown here is derived from an EMBL/GenBank/DDBJ whole genome shotgun (WGS) entry which is preliminary data.</text>
</comment>
<dbReference type="GO" id="GO:0005737">
    <property type="term" value="C:cytoplasm"/>
    <property type="evidence" value="ECO:0007669"/>
    <property type="project" value="UniProtKB-SubCell"/>
</dbReference>
<evidence type="ECO:0000256" key="5">
    <source>
        <dbReference type="ARBA" id="ARBA00022771"/>
    </source>
</evidence>